<sequence length="341" mass="38741">MEKVPIEFIELVTHHLSYETVKELHVAYADYYAWRLITEKELDRRFEVTITIGLREDLPGKILMGAQKKLLKTKNCMKWDGGDRRFGRLREICIGLDWNPSNHNDAFYRCFFTFLDVHPDELFRMLDLPVDPMGTTLYIDDRPRFAIPKYITFDRVLAMANIQNLPKTLKKVILRVCPVASAALAVQIMKHLEGSPTLSSLQIISSNRHPDPTILFALVELMAEKRHHNFSAVIEATAFSESTIANFVEKWRQTQDGYCGSATEVVLVGNYAACKLPGDLTFKSEAMRRHCVRHKPMTSVMILEVPNSGNLDISIIPFNDDSTMNSKGLGIELSSPKCSSM</sequence>
<protein>
    <recommendedName>
        <fullName evidence="3">F-box domain-containing protein</fullName>
    </recommendedName>
</protein>
<reference evidence="1" key="1">
    <citation type="submission" date="2023-06" db="EMBL/GenBank/DDBJ databases">
        <title>Genomic analysis of the entomopathogenic nematode Steinernema hermaphroditum.</title>
        <authorList>
            <person name="Schwarz E.M."/>
            <person name="Heppert J.K."/>
            <person name="Baniya A."/>
            <person name="Schwartz H.T."/>
            <person name="Tan C.-H."/>
            <person name="Antoshechkin I."/>
            <person name="Sternberg P.W."/>
            <person name="Goodrich-Blair H."/>
            <person name="Dillman A.R."/>
        </authorList>
    </citation>
    <scope>NUCLEOTIDE SEQUENCE</scope>
    <source>
        <strain evidence="1">PS9179</strain>
        <tissue evidence="1">Whole animal</tissue>
    </source>
</reference>
<name>A0AA39I0Z2_9BILA</name>
<evidence type="ECO:0000313" key="2">
    <source>
        <dbReference type="Proteomes" id="UP001175271"/>
    </source>
</evidence>
<comment type="caution">
    <text evidence="1">The sequence shown here is derived from an EMBL/GenBank/DDBJ whole genome shotgun (WGS) entry which is preliminary data.</text>
</comment>
<evidence type="ECO:0000313" key="1">
    <source>
        <dbReference type="EMBL" id="KAK0415777.1"/>
    </source>
</evidence>
<dbReference type="Proteomes" id="UP001175271">
    <property type="component" value="Unassembled WGS sequence"/>
</dbReference>
<keyword evidence="2" id="KW-1185">Reference proteome</keyword>
<organism evidence="1 2">
    <name type="scientific">Steinernema hermaphroditum</name>
    <dbReference type="NCBI Taxonomy" id="289476"/>
    <lineage>
        <taxon>Eukaryota</taxon>
        <taxon>Metazoa</taxon>
        <taxon>Ecdysozoa</taxon>
        <taxon>Nematoda</taxon>
        <taxon>Chromadorea</taxon>
        <taxon>Rhabditida</taxon>
        <taxon>Tylenchina</taxon>
        <taxon>Panagrolaimomorpha</taxon>
        <taxon>Strongyloidoidea</taxon>
        <taxon>Steinernematidae</taxon>
        <taxon>Steinernema</taxon>
    </lineage>
</organism>
<accession>A0AA39I0Z2</accession>
<gene>
    <name evidence="1" type="ORF">QR680_012111</name>
</gene>
<dbReference type="EMBL" id="JAUCMV010000002">
    <property type="protein sequence ID" value="KAK0415777.1"/>
    <property type="molecule type" value="Genomic_DNA"/>
</dbReference>
<proteinExistence type="predicted"/>
<evidence type="ECO:0008006" key="3">
    <source>
        <dbReference type="Google" id="ProtNLM"/>
    </source>
</evidence>
<dbReference type="AlphaFoldDB" id="A0AA39I0Z2"/>